<dbReference type="EMBL" id="SRLC01000002">
    <property type="protein sequence ID" value="TGE22491.1"/>
    <property type="molecule type" value="Genomic_DNA"/>
</dbReference>
<feature type="domain" description="Peptidase M15C" evidence="1">
    <location>
        <begin position="30"/>
        <end position="60"/>
    </location>
</feature>
<accession>A0A4Z0Q038</accession>
<reference evidence="2 3" key="1">
    <citation type="submission" date="2019-04" db="EMBL/GenBank/DDBJ databases">
        <authorList>
            <person name="Feng G."/>
            <person name="Zhang J."/>
            <person name="Zhu H."/>
        </authorList>
    </citation>
    <scope>NUCLEOTIDE SEQUENCE [LARGE SCALE GENOMIC DNA]</scope>
    <source>
        <strain evidence="2 3">JCM 31653</strain>
    </source>
</reference>
<evidence type="ECO:0000313" key="2">
    <source>
        <dbReference type="EMBL" id="TGE22491.1"/>
    </source>
</evidence>
<protein>
    <recommendedName>
        <fullName evidence="1">Peptidase M15C domain-containing protein</fullName>
    </recommendedName>
</protein>
<proteinExistence type="predicted"/>
<keyword evidence="3" id="KW-1185">Reference proteome</keyword>
<name>A0A4Z0Q038_9BACT</name>
<comment type="caution">
    <text evidence="2">The sequence shown here is derived from an EMBL/GenBank/DDBJ whole genome shotgun (WGS) entry which is preliminary data.</text>
</comment>
<evidence type="ECO:0000313" key="3">
    <source>
        <dbReference type="Proteomes" id="UP000297549"/>
    </source>
</evidence>
<dbReference type="Pfam" id="PF13539">
    <property type="entry name" value="Peptidase_M15_4"/>
    <property type="match status" value="1"/>
</dbReference>
<dbReference type="Proteomes" id="UP000297549">
    <property type="component" value="Unassembled WGS sequence"/>
</dbReference>
<gene>
    <name evidence="2" type="ORF">E5K00_14660</name>
</gene>
<dbReference type="InterPro" id="IPR009045">
    <property type="entry name" value="Zn_M74/Hedgehog-like"/>
</dbReference>
<dbReference type="AlphaFoldDB" id="A0A4Z0Q038"/>
<dbReference type="Gene3D" id="3.30.1380.10">
    <property type="match status" value="1"/>
</dbReference>
<sequence>MFNLSYLYNHTNLICDAKQTKKPFTTHVLRRFAQLMKVASPAVRWGGDWPGWKDRPHFEV</sequence>
<dbReference type="InterPro" id="IPR039561">
    <property type="entry name" value="Peptidase_M15C"/>
</dbReference>
<organism evidence="2 3">
    <name type="scientific">Hymenobacter aquaticus</name>
    <dbReference type="NCBI Taxonomy" id="1867101"/>
    <lineage>
        <taxon>Bacteria</taxon>
        <taxon>Pseudomonadati</taxon>
        <taxon>Bacteroidota</taxon>
        <taxon>Cytophagia</taxon>
        <taxon>Cytophagales</taxon>
        <taxon>Hymenobacteraceae</taxon>
        <taxon>Hymenobacter</taxon>
    </lineage>
</organism>
<dbReference type="OrthoDB" id="9799970at2"/>
<evidence type="ECO:0000259" key="1">
    <source>
        <dbReference type="Pfam" id="PF13539"/>
    </source>
</evidence>